<dbReference type="CDD" id="cd01129">
    <property type="entry name" value="PulE-GspE-like"/>
    <property type="match status" value="1"/>
</dbReference>
<dbReference type="InterPro" id="IPR007831">
    <property type="entry name" value="T2SS_GspE_N"/>
</dbReference>
<dbReference type="InterPro" id="IPR037257">
    <property type="entry name" value="T2SS_E_N_sf"/>
</dbReference>
<dbReference type="Pfam" id="PF00437">
    <property type="entry name" value="T2SSE"/>
    <property type="match status" value="1"/>
</dbReference>
<reference evidence="5 6" key="1">
    <citation type="submission" date="2019-09" db="EMBL/GenBank/DDBJ databases">
        <title>Characterisation of the sponge microbiome using genome-centric metagenomics.</title>
        <authorList>
            <person name="Engelberts J.P."/>
            <person name="Robbins S.J."/>
            <person name="De Goeij J.M."/>
            <person name="Aranda M."/>
            <person name="Bell S.C."/>
            <person name="Webster N.S."/>
        </authorList>
    </citation>
    <scope>NUCLEOTIDE SEQUENCE [LARGE SCALE GENOMIC DNA]</scope>
    <source>
        <strain evidence="5">SB0662_bin_43</strain>
    </source>
</reference>
<comment type="caution">
    <text evidence="5">The sequence shown here is derived from an EMBL/GenBank/DDBJ whole genome shotgun (WGS) entry which is preliminary data.</text>
</comment>
<evidence type="ECO:0000256" key="3">
    <source>
        <dbReference type="ARBA" id="ARBA00022840"/>
    </source>
</evidence>
<dbReference type="SUPFAM" id="SSF160246">
    <property type="entry name" value="EspE N-terminal domain-like"/>
    <property type="match status" value="1"/>
</dbReference>
<dbReference type="InterPro" id="IPR027417">
    <property type="entry name" value="P-loop_NTPase"/>
</dbReference>
<dbReference type="EMBL" id="VXOY01000011">
    <property type="protein sequence ID" value="MYE38155.1"/>
    <property type="molecule type" value="Genomic_DNA"/>
</dbReference>
<feature type="domain" description="Bacterial type II secretion system protein E" evidence="4">
    <location>
        <begin position="392"/>
        <end position="406"/>
    </location>
</feature>
<dbReference type="PROSITE" id="PS00662">
    <property type="entry name" value="T2SP_E"/>
    <property type="match status" value="1"/>
</dbReference>
<dbReference type="Pfam" id="PF05157">
    <property type="entry name" value="MshEN"/>
    <property type="match status" value="1"/>
</dbReference>
<dbReference type="GO" id="GO:0016887">
    <property type="term" value="F:ATP hydrolysis activity"/>
    <property type="evidence" value="ECO:0007669"/>
    <property type="project" value="TreeGrafter"/>
</dbReference>
<dbReference type="Gene3D" id="3.30.450.90">
    <property type="match status" value="1"/>
</dbReference>
<name>A0A845D9U0_9BACT</name>
<comment type="similarity">
    <text evidence="1">Belongs to the GSP E family.</text>
</comment>
<dbReference type="GO" id="GO:0005524">
    <property type="term" value="F:ATP binding"/>
    <property type="evidence" value="ECO:0007669"/>
    <property type="project" value="UniProtKB-KW"/>
</dbReference>
<evidence type="ECO:0000313" key="6">
    <source>
        <dbReference type="Proteomes" id="UP000449092"/>
    </source>
</evidence>
<proteinExistence type="inferred from homology"/>
<keyword evidence="2" id="KW-0547">Nucleotide-binding</keyword>
<dbReference type="InterPro" id="IPR001482">
    <property type="entry name" value="T2SS/T4SS_dom"/>
</dbReference>
<protein>
    <recommendedName>
        <fullName evidence="4">Bacterial type II secretion system protein E domain-containing protein</fullName>
    </recommendedName>
</protein>
<dbReference type="Gene3D" id="3.40.50.300">
    <property type="entry name" value="P-loop containing nucleotide triphosphate hydrolases"/>
    <property type="match status" value="1"/>
</dbReference>
<dbReference type="Gene3D" id="3.30.300.160">
    <property type="entry name" value="Type II secretion system, protein E, N-terminal domain"/>
    <property type="match status" value="1"/>
</dbReference>
<gene>
    <name evidence="5" type="ORF">F4X82_01370</name>
</gene>
<sequence>MVSFGEKVLKELVHEKVIEEDKIAFVRESINQSDVSIESVLVDKLHINRDTILNAKSVVADVPGYKIDENTEIDREVLSSVPAVAASQYQMIPLLQKDNSIIVGMVDPTNIKAREALNFIFLRNSLSVDVVVLTEEDFYRALASYQGIKKEVGFALQDLEDSMEKEVIESNDTSGSSPESDDIEANLKAAPITKIVAVILKHAIEGRASDIHIEILRNQSRVRFRLDGELHTSLVLPHTVHNAVIARIKILASLRLDESRIPQDGRFSTQVRDKSIDFRVSTFPTSGGEKAVLRVLDSKSSLLDFKTLGIYDYHYKILEEAVYSPYGMILASGPTGSGKTTSLYTALSMINKEGVNLVSLEDPVEYHLEGMSQSQIRPDIGYTFASGLRSILRQDPDVIMVGEIRDAETAQLAVQAALTGHLVFSTIHTNNAVEVIPRLIDLGVDTFLLPGSFSVAIAQRLVGRLCEHCKVQQNATGNVLRLIEKTISSIPSDVLRTQGIQKPYTLCEAKGCARCNQKKIKGRVGIYEMIKMTDELKAIVLDDPNEIAIEKEAEHQQMITMKQDGIMKALQGTVSVDDVLRVTEE</sequence>
<evidence type="ECO:0000256" key="1">
    <source>
        <dbReference type="ARBA" id="ARBA00006611"/>
    </source>
</evidence>
<dbReference type="PANTHER" id="PTHR30258:SF1">
    <property type="entry name" value="PROTEIN TRANSPORT PROTEIN HOFB HOMOLOG"/>
    <property type="match status" value="1"/>
</dbReference>
<evidence type="ECO:0000256" key="2">
    <source>
        <dbReference type="ARBA" id="ARBA00022741"/>
    </source>
</evidence>
<dbReference type="SUPFAM" id="SSF52540">
    <property type="entry name" value="P-loop containing nucleoside triphosphate hydrolases"/>
    <property type="match status" value="1"/>
</dbReference>
<dbReference type="PANTHER" id="PTHR30258">
    <property type="entry name" value="TYPE II SECRETION SYSTEM PROTEIN GSPE-RELATED"/>
    <property type="match status" value="1"/>
</dbReference>
<accession>A0A845D9U0</accession>
<evidence type="ECO:0000313" key="5">
    <source>
        <dbReference type="EMBL" id="MYE38155.1"/>
    </source>
</evidence>
<dbReference type="AlphaFoldDB" id="A0A845D9U0"/>
<evidence type="ECO:0000259" key="4">
    <source>
        <dbReference type="PROSITE" id="PS00662"/>
    </source>
</evidence>
<dbReference type="GO" id="GO:0005886">
    <property type="term" value="C:plasma membrane"/>
    <property type="evidence" value="ECO:0007669"/>
    <property type="project" value="TreeGrafter"/>
</dbReference>
<keyword evidence="3" id="KW-0067">ATP-binding</keyword>
<organism evidence="5 6">
    <name type="scientific">Candidatus Spechtbacteria bacterium SB0662_bin_43</name>
    <dbReference type="NCBI Taxonomy" id="2604897"/>
    <lineage>
        <taxon>Bacteria</taxon>
        <taxon>Candidatus Spechtiibacteriota</taxon>
    </lineage>
</organism>
<dbReference type="Proteomes" id="UP000449092">
    <property type="component" value="Unassembled WGS sequence"/>
</dbReference>